<dbReference type="InterPro" id="IPR014746">
    <property type="entry name" value="Gln_synth/guanido_kin_cat_dom"/>
</dbReference>
<proteinExistence type="inferred from homology"/>
<feature type="domain" description="Glutamate--cysteine ligase" evidence="10">
    <location>
        <begin position="61"/>
        <end position="408"/>
    </location>
</feature>
<name>A0A6H2H7M6_9BURK</name>
<dbReference type="GO" id="GO:0004357">
    <property type="term" value="F:glutamate-cysteine ligase activity"/>
    <property type="evidence" value="ECO:0007669"/>
    <property type="project" value="UniProtKB-UniRule"/>
</dbReference>
<accession>A0A6H2H7M6</accession>
<evidence type="ECO:0000259" key="10">
    <source>
        <dbReference type="Pfam" id="PF04262"/>
    </source>
</evidence>
<keyword evidence="6 8" id="KW-0067">ATP-binding</keyword>
<evidence type="ECO:0000256" key="7">
    <source>
        <dbReference type="ARBA" id="ARBA00048819"/>
    </source>
</evidence>
<dbReference type="GO" id="GO:0005524">
    <property type="term" value="F:ATP binding"/>
    <property type="evidence" value="ECO:0007669"/>
    <property type="project" value="UniProtKB-KW"/>
</dbReference>
<reference evidence="11 12" key="1">
    <citation type="submission" date="2020-04" db="EMBL/GenBank/DDBJ databases">
        <title>Complete genome of a Psychrophilic, Marine, Gas Vacuolate Bacterium Polaromonas vacuolata KCTC 22033T.</title>
        <authorList>
            <person name="Hwang K."/>
            <person name="Kim K.M."/>
        </authorList>
    </citation>
    <scope>NUCLEOTIDE SEQUENCE [LARGE SCALE GENOMIC DNA]</scope>
    <source>
        <strain evidence="11 12">KCTC 22033</strain>
    </source>
</reference>
<dbReference type="UniPathway" id="UPA00142">
    <property type="reaction ID" value="UER00209"/>
</dbReference>
<dbReference type="GO" id="GO:0005829">
    <property type="term" value="C:cytosol"/>
    <property type="evidence" value="ECO:0007669"/>
    <property type="project" value="TreeGrafter"/>
</dbReference>
<dbReference type="Pfam" id="PF04262">
    <property type="entry name" value="Glu_cys_ligase"/>
    <property type="match status" value="1"/>
</dbReference>
<dbReference type="Proteomes" id="UP000502041">
    <property type="component" value="Chromosome"/>
</dbReference>
<dbReference type="KEGG" id="pvac:HC248_01165"/>
<comment type="catalytic activity">
    <reaction evidence="7 8 9">
        <text>L-cysteine + L-glutamate + ATP = gamma-L-glutamyl-L-cysteine + ADP + phosphate + H(+)</text>
        <dbReference type="Rhea" id="RHEA:13285"/>
        <dbReference type="ChEBI" id="CHEBI:15378"/>
        <dbReference type="ChEBI" id="CHEBI:29985"/>
        <dbReference type="ChEBI" id="CHEBI:30616"/>
        <dbReference type="ChEBI" id="CHEBI:35235"/>
        <dbReference type="ChEBI" id="CHEBI:43474"/>
        <dbReference type="ChEBI" id="CHEBI:58173"/>
        <dbReference type="ChEBI" id="CHEBI:456216"/>
        <dbReference type="EC" id="6.3.2.2"/>
    </reaction>
</comment>
<evidence type="ECO:0000256" key="1">
    <source>
        <dbReference type="ARBA" id="ARBA00005006"/>
    </source>
</evidence>
<dbReference type="InterPro" id="IPR007370">
    <property type="entry name" value="Glu_cys_ligase"/>
</dbReference>
<dbReference type="InterPro" id="IPR006334">
    <property type="entry name" value="Glut_cys_ligase"/>
</dbReference>
<evidence type="ECO:0000256" key="5">
    <source>
        <dbReference type="ARBA" id="ARBA00022741"/>
    </source>
</evidence>
<dbReference type="EC" id="6.3.2.2" evidence="8"/>
<dbReference type="GO" id="GO:0006750">
    <property type="term" value="P:glutathione biosynthetic process"/>
    <property type="evidence" value="ECO:0007669"/>
    <property type="project" value="UniProtKB-UniRule"/>
</dbReference>
<dbReference type="GO" id="GO:0046872">
    <property type="term" value="F:metal ion binding"/>
    <property type="evidence" value="ECO:0007669"/>
    <property type="project" value="TreeGrafter"/>
</dbReference>
<evidence type="ECO:0000256" key="6">
    <source>
        <dbReference type="ARBA" id="ARBA00022840"/>
    </source>
</evidence>
<keyword evidence="5 8" id="KW-0547">Nucleotide-binding</keyword>
<evidence type="ECO:0000256" key="8">
    <source>
        <dbReference type="HAMAP-Rule" id="MF_00578"/>
    </source>
</evidence>
<dbReference type="EMBL" id="CP051461">
    <property type="protein sequence ID" value="QJC55881.1"/>
    <property type="molecule type" value="Genomic_DNA"/>
</dbReference>
<evidence type="ECO:0000313" key="12">
    <source>
        <dbReference type="Proteomes" id="UP000502041"/>
    </source>
</evidence>
<evidence type="ECO:0000313" key="11">
    <source>
        <dbReference type="EMBL" id="QJC55881.1"/>
    </source>
</evidence>
<dbReference type="HAMAP" id="MF_00578">
    <property type="entry name" value="Glu_cys_ligase"/>
    <property type="match status" value="1"/>
</dbReference>
<protein>
    <recommendedName>
        <fullName evidence="8">Glutamate--cysteine ligase</fullName>
        <ecNumber evidence="8">6.3.2.2</ecNumber>
    </recommendedName>
    <alternativeName>
        <fullName evidence="8">Gamma-ECS</fullName>
        <shortName evidence="8">GCS</shortName>
    </alternativeName>
    <alternativeName>
        <fullName evidence="8">Gamma-glutamylcysteine synthetase</fullName>
    </alternativeName>
</protein>
<keyword evidence="4 8" id="KW-0317">Glutathione biosynthesis</keyword>
<organism evidence="11 12">
    <name type="scientific">Polaromonas vacuolata</name>
    <dbReference type="NCBI Taxonomy" id="37448"/>
    <lineage>
        <taxon>Bacteria</taxon>
        <taxon>Pseudomonadati</taxon>
        <taxon>Pseudomonadota</taxon>
        <taxon>Betaproteobacteria</taxon>
        <taxon>Burkholderiales</taxon>
        <taxon>Comamonadaceae</taxon>
        <taxon>Polaromonas</taxon>
    </lineage>
</organism>
<dbReference type="SUPFAM" id="SSF55931">
    <property type="entry name" value="Glutamine synthetase/guanido kinase"/>
    <property type="match status" value="1"/>
</dbReference>
<gene>
    <name evidence="8 11" type="primary">gshA</name>
    <name evidence="11" type="ORF">HC248_01165</name>
</gene>
<dbReference type="PANTHER" id="PTHR38761">
    <property type="entry name" value="GLUTAMATE--CYSTEINE LIGASE"/>
    <property type="match status" value="1"/>
</dbReference>
<evidence type="ECO:0000256" key="9">
    <source>
        <dbReference type="RuleBase" id="RU004391"/>
    </source>
</evidence>
<keyword evidence="12" id="KW-1185">Reference proteome</keyword>
<keyword evidence="3 8" id="KW-0436">Ligase</keyword>
<comment type="similarity">
    <text evidence="2 8">Belongs to the glutamate--cysteine ligase type 1 family. Type 1 subfamily.</text>
</comment>
<sequence>MSLWHTGLSKREPVACDNFQPNLNICLNESMNPDPNTQSISDPSALTGNSLHLALAALGSERLAGMRRGVEKESLRVQPGGKLALTPHPVALGAALTHSSITTDFSESQVELVTGARTSVAVALDELTAIHQFTYRSLQDKGDEMLWVSSMPCGLPTDETIPLGRYGSSNVGRAKSVYRMGLGHRYGRRMQTISGIHYNWSLPDVSSEQYFGLIRNFRRHAFLLLYLFGASPAVCSSFVAGRQHALQQLSPDTMYMPHGTSLRMGRLGYQSDAQSSLAVSYNSLDGYAASLQDALTRPYPAYEAVGVRNPGGDYNQLDTTLLQIENEFYGTIRPKRVIFPGERPLHALRERGVEYVEVRLMDLDPFVPVGITAQTMRFLDVFLLHCLLTPSLDDSPAEIAALGRNQHRTAERGREPGLLLERGETQISLCDWGAQLLAECAPLAQRLDAENGTTDFSQALAAANLGLEDSSTLPSARVLASMAASHDNSFMQFVRSQSKQTRDVLLNLPFSAQQQAFFADQSEQSIAAQKAIEAADTMPFELYRQLYVAPERLIVGSAQAMAA</sequence>
<comment type="pathway">
    <text evidence="1 8 9">Sulfur metabolism; glutathione biosynthesis; glutathione from L-cysteine and L-glutamate: step 1/2.</text>
</comment>
<evidence type="ECO:0000256" key="3">
    <source>
        <dbReference type="ARBA" id="ARBA00022598"/>
    </source>
</evidence>
<dbReference type="PANTHER" id="PTHR38761:SF1">
    <property type="entry name" value="GLUTAMATE--CYSTEINE LIGASE"/>
    <property type="match status" value="1"/>
</dbReference>
<evidence type="ECO:0000256" key="4">
    <source>
        <dbReference type="ARBA" id="ARBA00022684"/>
    </source>
</evidence>
<dbReference type="AlphaFoldDB" id="A0A6H2H7M6"/>
<dbReference type="Gene3D" id="3.30.590.20">
    <property type="match status" value="1"/>
</dbReference>
<dbReference type="NCBIfam" id="TIGR01434">
    <property type="entry name" value="glu_cys_ligase"/>
    <property type="match status" value="1"/>
</dbReference>
<evidence type="ECO:0000256" key="2">
    <source>
        <dbReference type="ARBA" id="ARBA00008772"/>
    </source>
</evidence>